<evidence type="ECO:0000313" key="7">
    <source>
        <dbReference type="Proteomes" id="UP000007800"/>
    </source>
</evidence>
<protein>
    <recommendedName>
        <fullName evidence="1">glutathione gamma-glutamylcysteinyltransferase</fullName>
        <ecNumber evidence="1">2.3.2.15</ecNumber>
    </recommendedName>
</protein>
<dbReference type="InterPro" id="IPR040409">
    <property type="entry name" value="PCS-like"/>
</dbReference>
<evidence type="ECO:0000313" key="6">
    <source>
        <dbReference type="EMBL" id="EER15823.1"/>
    </source>
</evidence>
<evidence type="ECO:0000256" key="3">
    <source>
        <dbReference type="ARBA" id="ARBA00022679"/>
    </source>
</evidence>
<dbReference type="InParanoid" id="C5KGW1"/>
<dbReference type="RefSeq" id="XP_002784027.1">
    <property type="nucleotide sequence ID" value="XM_002783981.1"/>
</dbReference>
<dbReference type="AlphaFoldDB" id="C5KGW1"/>
<evidence type="ECO:0000256" key="1">
    <source>
        <dbReference type="ARBA" id="ARBA00012468"/>
    </source>
</evidence>
<dbReference type="GO" id="GO:0010038">
    <property type="term" value="P:response to metal ion"/>
    <property type="evidence" value="ECO:0007669"/>
    <property type="project" value="InterPro"/>
</dbReference>
<dbReference type="GO" id="GO:0016756">
    <property type="term" value="F:glutathione gamma-glutamylcysteinyltransferase activity"/>
    <property type="evidence" value="ECO:0007669"/>
    <property type="project" value="UniProtKB-EC"/>
</dbReference>
<dbReference type="Gene3D" id="3.90.70.30">
    <property type="entry name" value="Phytochelatin synthase, N-terminal domain"/>
    <property type="match status" value="1"/>
</dbReference>
<feature type="domain" description="Peptidase C83" evidence="5">
    <location>
        <begin position="1"/>
        <end position="208"/>
    </location>
</feature>
<name>C5KGW1_PERM5</name>
<sequence length="399" mass="44174">MMSPQYAVWKDDDDSVKLQPMVMHIRSSPSCANSRHRYDEHHLGACCIDLDEVASEGISIDTFACLARCNGLGAHVYRPPLMEDSSECSTTAVDAADSDDADDHFLQSFRETVESWTSDGRLLPSCGGLEKVLVVSYDRATVGQTGNGHFSPIGAYHASTDSVLVLDVARFKYPPHWLSLPRLVKAMYPVDKSTGKPRGYIMLEKLRPGSLPPEAGPKLLALASIPTSATVALTNEFHREMQRQSSQVDLVTRRVNLSSEEFLIELFRCFLRAVAELDSPIMRGVFLAVAEQKRLIDTISSYWTQDKVEGESCTAKKASIICAALHAFIEECSHPPVAHRLPPMFGPPTEASDSMDDKDFYTPDLSSLSRSAELCRGDSLCWNWPWRGICDVPIDGQEE</sequence>
<reference evidence="6 7" key="1">
    <citation type="submission" date="2008-07" db="EMBL/GenBank/DDBJ databases">
        <authorList>
            <person name="El-Sayed N."/>
            <person name="Caler E."/>
            <person name="Inman J."/>
            <person name="Amedeo P."/>
            <person name="Hass B."/>
            <person name="Wortman J."/>
        </authorList>
    </citation>
    <scope>NUCLEOTIDE SEQUENCE [LARGE SCALE GENOMIC DNA]</scope>
    <source>
        <strain evidence="7">ATCC 50983 / TXsc</strain>
    </source>
</reference>
<evidence type="ECO:0000256" key="4">
    <source>
        <dbReference type="ARBA" id="ARBA00022723"/>
    </source>
</evidence>
<keyword evidence="4" id="KW-0479">Metal-binding</keyword>
<dbReference type="GeneID" id="9060583"/>
<dbReference type="InterPro" id="IPR038765">
    <property type="entry name" value="Papain-like_cys_pep_sf"/>
</dbReference>
<keyword evidence="7" id="KW-1185">Reference proteome</keyword>
<dbReference type="PROSITE" id="PS51443">
    <property type="entry name" value="PCS"/>
    <property type="match status" value="1"/>
</dbReference>
<dbReference type="EC" id="2.3.2.15" evidence="1"/>
<keyword evidence="2" id="KW-0104">Cadmium</keyword>
<accession>C5KGW1</accession>
<organism evidence="7">
    <name type="scientific">Perkinsus marinus (strain ATCC 50983 / TXsc)</name>
    <dbReference type="NCBI Taxonomy" id="423536"/>
    <lineage>
        <taxon>Eukaryota</taxon>
        <taxon>Sar</taxon>
        <taxon>Alveolata</taxon>
        <taxon>Perkinsozoa</taxon>
        <taxon>Perkinsea</taxon>
        <taxon>Perkinsida</taxon>
        <taxon>Perkinsidae</taxon>
        <taxon>Perkinsus</taxon>
    </lineage>
</organism>
<dbReference type="GO" id="GO:0046872">
    <property type="term" value="F:metal ion binding"/>
    <property type="evidence" value="ECO:0007669"/>
    <property type="project" value="UniProtKB-KW"/>
</dbReference>
<keyword evidence="3" id="KW-0808">Transferase</keyword>
<dbReference type="EMBL" id="GG673069">
    <property type="protein sequence ID" value="EER15823.1"/>
    <property type="molecule type" value="Genomic_DNA"/>
</dbReference>
<dbReference type="InterPro" id="IPR038156">
    <property type="entry name" value="PCS_N_sf"/>
</dbReference>
<gene>
    <name evidence="6" type="ORF">Pmar_PMAR003274</name>
</gene>
<dbReference type="OrthoDB" id="448954at2759"/>
<dbReference type="Proteomes" id="UP000007800">
    <property type="component" value="Unassembled WGS sequence"/>
</dbReference>
<evidence type="ECO:0000256" key="2">
    <source>
        <dbReference type="ARBA" id="ARBA00022539"/>
    </source>
</evidence>
<dbReference type="GO" id="GO:0046938">
    <property type="term" value="P:phytochelatin biosynthetic process"/>
    <property type="evidence" value="ECO:0007669"/>
    <property type="project" value="InterPro"/>
</dbReference>
<dbReference type="Pfam" id="PF05023">
    <property type="entry name" value="Phytochelatin"/>
    <property type="match status" value="1"/>
</dbReference>
<dbReference type="SUPFAM" id="SSF54001">
    <property type="entry name" value="Cysteine proteinases"/>
    <property type="match status" value="1"/>
</dbReference>
<dbReference type="InterPro" id="IPR007719">
    <property type="entry name" value="PCS_N"/>
</dbReference>
<dbReference type="PANTHER" id="PTHR33447">
    <property type="entry name" value="GLUTATHIONE GAMMA-GLUTAMYLCYSTEINYLTRANSFERASE"/>
    <property type="match status" value="1"/>
</dbReference>
<evidence type="ECO:0000259" key="5">
    <source>
        <dbReference type="PROSITE" id="PS51443"/>
    </source>
</evidence>
<proteinExistence type="predicted"/>